<dbReference type="Pfam" id="PF03544">
    <property type="entry name" value="TonB_C"/>
    <property type="match status" value="1"/>
</dbReference>
<evidence type="ECO:0000259" key="6">
    <source>
        <dbReference type="PROSITE" id="PS52015"/>
    </source>
</evidence>
<dbReference type="SUPFAM" id="SSF74653">
    <property type="entry name" value="TolA/TonB C-terminal domain"/>
    <property type="match status" value="1"/>
</dbReference>
<name>A0A3M4VJF3_PSECI</name>
<evidence type="ECO:0000256" key="4">
    <source>
        <dbReference type="ARBA" id="ARBA00023136"/>
    </source>
</evidence>
<keyword evidence="5" id="KW-0732">Signal</keyword>
<dbReference type="Gene3D" id="3.30.1150.10">
    <property type="match status" value="1"/>
</dbReference>
<organism evidence="7 8">
    <name type="scientific">Pseudomonas cichorii</name>
    <dbReference type="NCBI Taxonomy" id="36746"/>
    <lineage>
        <taxon>Bacteria</taxon>
        <taxon>Pseudomonadati</taxon>
        <taxon>Pseudomonadota</taxon>
        <taxon>Gammaproteobacteria</taxon>
        <taxon>Pseudomonadales</taxon>
        <taxon>Pseudomonadaceae</taxon>
        <taxon>Pseudomonas</taxon>
    </lineage>
</organism>
<feature type="domain" description="TonB C-terminal" evidence="6">
    <location>
        <begin position="18"/>
        <end position="114"/>
    </location>
</feature>
<accession>A0A3M4VJF3</accession>
<evidence type="ECO:0000256" key="3">
    <source>
        <dbReference type="ARBA" id="ARBA00022989"/>
    </source>
</evidence>
<proteinExistence type="predicted"/>
<dbReference type="NCBIfam" id="TIGR01352">
    <property type="entry name" value="tonB_Cterm"/>
    <property type="match status" value="1"/>
</dbReference>
<reference evidence="7 8" key="1">
    <citation type="submission" date="2018-08" db="EMBL/GenBank/DDBJ databases">
        <title>Recombination of ecologically and evolutionarily significant loci maintains genetic cohesion in the Pseudomonas syringae species complex.</title>
        <authorList>
            <person name="Dillon M."/>
            <person name="Thakur S."/>
            <person name="Almeida R.N.D."/>
            <person name="Weir B.S."/>
            <person name="Guttman D.S."/>
        </authorList>
    </citation>
    <scope>NUCLEOTIDE SEQUENCE [LARGE SCALE GENOMIC DNA]</scope>
    <source>
        <strain evidence="7 8">ICMP 6917</strain>
    </source>
</reference>
<comment type="subcellular location">
    <subcellularLocation>
        <location evidence="1">Membrane</location>
        <topology evidence="1">Single-pass membrane protein</topology>
    </subcellularLocation>
</comment>
<dbReference type="PROSITE" id="PS52015">
    <property type="entry name" value="TONB_CTD"/>
    <property type="match status" value="1"/>
</dbReference>
<keyword evidence="4" id="KW-0472">Membrane</keyword>
<comment type="caution">
    <text evidence="7">The sequence shown here is derived from an EMBL/GenBank/DDBJ whole genome shotgun (WGS) entry which is preliminary data.</text>
</comment>
<dbReference type="InterPro" id="IPR037682">
    <property type="entry name" value="TonB_C"/>
</dbReference>
<keyword evidence="3" id="KW-1133">Transmembrane helix</keyword>
<gene>
    <name evidence="7" type="ORF">ALP84_03587</name>
</gene>
<evidence type="ECO:0000256" key="5">
    <source>
        <dbReference type="SAM" id="SignalP"/>
    </source>
</evidence>
<dbReference type="RefSeq" id="WP_095067330.1">
    <property type="nucleotide sequence ID" value="NZ_BLVX01000011.1"/>
</dbReference>
<feature type="chain" id="PRO_5018075321" description="TonB C-terminal domain-containing protein" evidence="5">
    <location>
        <begin position="19"/>
        <end position="227"/>
    </location>
</feature>
<evidence type="ECO:0000313" key="7">
    <source>
        <dbReference type="EMBL" id="RMR51976.1"/>
    </source>
</evidence>
<evidence type="ECO:0000256" key="2">
    <source>
        <dbReference type="ARBA" id="ARBA00022692"/>
    </source>
</evidence>
<dbReference type="GO" id="GO:0016020">
    <property type="term" value="C:membrane"/>
    <property type="evidence" value="ECO:0007669"/>
    <property type="project" value="UniProtKB-SubCell"/>
</dbReference>
<evidence type="ECO:0000313" key="8">
    <source>
        <dbReference type="Proteomes" id="UP000278332"/>
    </source>
</evidence>
<dbReference type="GO" id="GO:0055085">
    <property type="term" value="P:transmembrane transport"/>
    <property type="evidence" value="ECO:0007669"/>
    <property type="project" value="InterPro"/>
</dbReference>
<dbReference type="EMBL" id="RBRY01000151">
    <property type="protein sequence ID" value="RMR51976.1"/>
    <property type="molecule type" value="Genomic_DNA"/>
</dbReference>
<dbReference type="InterPro" id="IPR006260">
    <property type="entry name" value="TonB/TolA_C"/>
</dbReference>
<dbReference type="AlphaFoldDB" id="A0A3M4VJF3"/>
<evidence type="ECO:0000256" key="1">
    <source>
        <dbReference type="ARBA" id="ARBA00004167"/>
    </source>
</evidence>
<protein>
    <recommendedName>
        <fullName evidence="6">TonB C-terminal domain-containing protein</fullName>
    </recommendedName>
</protein>
<keyword evidence="2" id="KW-0812">Transmembrane</keyword>
<dbReference type="Proteomes" id="UP000278332">
    <property type="component" value="Unassembled WGS sequence"/>
</dbReference>
<sequence>MRFIAFVFVLLLPLSVQSADALIVPLFTPKPVYPPALIRSRYTGKVRVQLVVSSGGNVQDVRAIESGHPQLTEAAVGALAQWRYRPWAGTVGAPPQISIMIPVIFGSHGNRHFNQEVDVGLSNIRCAYLNNEVDTQNRDFPEEPLNKVDVFWYTGQFLFSSYAALLRSEDERKVLLEQLGRLVPEIVKSCRLNPQHRYGDYLPVSIKSLLSGLAQSDDVPGALQGAL</sequence>
<feature type="signal peptide" evidence="5">
    <location>
        <begin position="1"/>
        <end position="18"/>
    </location>
</feature>